<reference evidence="8 9" key="1">
    <citation type="submission" date="2023-12" db="EMBL/GenBank/DDBJ databases">
        <title>Denitrificimonas halotolerans sp. nov.,a novel species isolated from landfill leachate.</title>
        <authorList>
            <person name="Wang S."/>
        </authorList>
    </citation>
    <scope>NUCLEOTIDE SEQUENCE [LARGE SCALE GENOMIC DNA]</scope>
    <source>
        <strain evidence="8 9">JX-1</strain>
    </source>
</reference>
<comment type="caution">
    <text evidence="8">The sequence shown here is derived from an EMBL/GenBank/DDBJ whole genome shotgun (WGS) entry which is preliminary data.</text>
</comment>
<evidence type="ECO:0000313" key="9">
    <source>
        <dbReference type="Proteomes" id="UP001294570"/>
    </source>
</evidence>
<feature type="domain" description="CusB-like beta-barrel" evidence="7">
    <location>
        <begin position="205"/>
        <end position="262"/>
    </location>
</feature>
<name>A0ABU5GX11_9GAMM</name>
<dbReference type="Pfam" id="PF25917">
    <property type="entry name" value="BSH_RND"/>
    <property type="match status" value="1"/>
</dbReference>
<evidence type="ECO:0000259" key="5">
    <source>
        <dbReference type="Pfam" id="PF25876"/>
    </source>
</evidence>
<dbReference type="InterPro" id="IPR006143">
    <property type="entry name" value="RND_pump_MFP"/>
</dbReference>
<organism evidence="8 9">
    <name type="scientific">Denitrificimonas halotolerans</name>
    <dbReference type="NCBI Taxonomy" id="3098930"/>
    <lineage>
        <taxon>Bacteria</taxon>
        <taxon>Pseudomonadati</taxon>
        <taxon>Pseudomonadota</taxon>
        <taxon>Gammaproteobacteria</taxon>
        <taxon>Pseudomonadales</taxon>
        <taxon>Pseudomonadaceae</taxon>
        <taxon>Denitrificimonas</taxon>
    </lineage>
</organism>
<feature type="domain" description="Multidrug resistance protein MdtA-like barrel-sandwich hybrid" evidence="6">
    <location>
        <begin position="63"/>
        <end position="196"/>
    </location>
</feature>
<gene>
    <name evidence="8" type="ORF">TOI97_11475</name>
</gene>
<evidence type="ECO:0000259" key="7">
    <source>
        <dbReference type="Pfam" id="PF25954"/>
    </source>
</evidence>
<dbReference type="InterPro" id="IPR058792">
    <property type="entry name" value="Beta-barrel_RND_2"/>
</dbReference>
<evidence type="ECO:0000259" key="6">
    <source>
        <dbReference type="Pfam" id="PF25917"/>
    </source>
</evidence>
<keyword evidence="9" id="KW-1185">Reference proteome</keyword>
<dbReference type="Gene3D" id="2.40.30.170">
    <property type="match status" value="1"/>
</dbReference>
<dbReference type="Pfam" id="PF25954">
    <property type="entry name" value="Beta-barrel_RND_2"/>
    <property type="match status" value="1"/>
</dbReference>
<dbReference type="Pfam" id="PF25876">
    <property type="entry name" value="HH_MFP_RND"/>
    <property type="match status" value="1"/>
</dbReference>
<evidence type="ECO:0000256" key="3">
    <source>
        <dbReference type="SAM" id="Coils"/>
    </source>
</evidence>
<dbReference type="Gene3D" id="1.10.287.470">
    <property type="entry name" value="Helix hairpin bin"/>
    <property type="match status" value="1"/>
</dbReference>
<protein>
    <submittedName>
        <fullName evidence="8">Efflux RND transporter periplasmic adaptor subunit</fullName>
    </submittedName>
</protein>
<dbReference type="Proteomes" id="UP001294570">
    <property type="component" value="Unassembled WGS sequence"/>
</dbReference>
<proteinExistence type="inferred from homology"/>
<dbReference type="Gene3D" id="2.40.420.20">
    <property type="match status" value="1"/>
</dbReference>
<dbReference type="RefSeq" id="WP_321554266.1">
    <property type="nucleotide sequence ID" value="NZ_JAXIVU010000020.1"/>
</dbReference>
<evidence type="ECO:0000256" key="4">
    <source>
        <dbReference type="SAM" id="SignalP"/>
    </source>
</evidence>
<dbReference type="EMBL" id="JAXIVU010000020">
    <property type="protein sequence ID" value="MDY7220183.1"/>
    <property type="molecule type" value="Genomic_DNA"/>
</dbReference>
<keyword evidence="2 3" id="KW-0175">Coiled coil</keyword>
<evidence type="ECO:0000313" key="8">
    <source>
        <dbReference type="EMBL" id="MDY7220183.1"/>
    </source>
</evidence>
<dbReference type="PANTHER" id="PTHR30469">
    <property type="entry name" value="MULTIDRUG RESISTANCE PROTEIN MDTA"/>
    <property type="match status" value="1"/>
</dbReference>
<dbReference type="NCBIfam" id="TIGR01730">
    <property type="entry name" value="RND_mfp"/>
    <property type="match status" value="1"/>
</dbReference>
<feature type="coiled-coil region" evidence="3">
    <location>
        <begin position="97"/>
        <end position="169"/>
    </location>
</feature>
<evidence type="ECO:0000256" key="1">
    <source>
        <dbReference type="ARBA" id="ARBA00009477"/>
    </source>
</evidence>
<sequence>MSYRFISIVALLSLTVLIGCSNEEPAVHSVRPVMVVQPTTAVAETVAFPGEVRARLEPELAFRLGGKVIERLVDVGEQVSTDQVLAKLDPEDVRLHLDAMQAQVSAAQANLELVRAERDRYKKLLDRQMLSHSHYDNAENQYKNGLARLRQARAELAAAQNQAEYTQLRAPYYGVIAQVKVDAGQVVAAGQRVFVLAVDGEREVAIHLPEHSIDSFSVGQPVEVAIWSQPDQRFDGEIREIAPSADPRSRTYAARVAFRTATVAAELGQSAKVYIHTDVASPFAVPLSAVTAEDREAYLWVVDPNTSKLQRRPVKVAAFGQDSVSVLQGLEGHEWVVMAGVHVLHEGLEVRPVDRNNQSIQLSVQE</sequence>
<dbReference type="Gene3D" id="2.40.50.100">
    <property type="match status" value="1"/>
</dbReference>
<dbReference type="PROSITE" id="PS51257">
    <property type="entry name" value="PROKAR_LIPOPROTEIN"/>
    <property type="match status" value="1"/>
</dbReference>
<feature type="chain" id="PRO_5046511805" evidence="4">
    <location>
        <begin position="22"/>
        <end position="366"/>
    </location>
</feature>
<feature type="signal peptide" evidence="4">
    <location>
        <begin position="1"/>
        <end position="21"/>
    </location>
</feature>
<accession>A0ABU5GX11</accession>
<evidence type="ECO:0000256" key="2">
    <source>
        <dbReference type="ARBA" id="ARBA00023054"/>
    </source>
</evidence>
<feature type="domain" description="Multidrug resistance protein MdtA-like alpha-helical hairpin" evidence="5">
    <location>
        <begin position="97"/>
        <end position="166"/>
    </location>
</feature>
<dbReference type="InterPro" id="IPR058624">
    <property type="entry name" value="MdtA-like_HH"/>
</dbReference>
<keyword evidence="4" id="KW-0732">Signal</keyword>
<comment type="similarity">
    <text evidence="1">Belongs to the membrane fusion protein (MFP) (TC 8.A.1) family.</text>
</comment>
<dbReference type="InterPro" id="IPR058625">
    <property type="entry name" value="MdtA-like_BSH"/>
</dbReference>
<dbReference type="PANTHER" id="PTHR30469:SF15">
    <property type="entry name" value="HLYD FAMILY OF SECRETION PROTEINS"/>
    <property type="match status" value="1"/>
</dbReference>
<dbReference type="SUPFAM" id="SSF111369">
    <property type="entry name" value="HlyD-like secretion proteins"/>
    <property type="match status" value="1"/>
</dbReference>